<dbReference type="Pfam" id="PF26639">
    <property type="entry name" value="Het-6_barrel"/>
    <property type="match status" value="1"/>
</dbReference>
<reference evidence="1" key="1">
    <citation type="submission" date="2021-07" db="EMBL/GenBank/DDBJ databases">
        <authorList>
            <person name="Durling M."/>
        </authorList>
    </citation>
    <scope>NUCLEOTIDE SEQUENCE</scope>
</reference>
<accession>A0A9N9LPR3</accession>
<dbReference type="Proteomes" id="UP000701801">
    <property type="component" value="Unassembled WGS sequence"/>
</dbReference>
<protein>
    <submittedName>
        <fullName evidence="1">Uncharacterized protein</fullName>
    </submittedName>
</protein>
<evidence type="ECO:0000313" key="2">
    <source>
        <dbReference type="Proteomes" id="UP000701801"/>
    </source>
</evidence>
<keyword evidence="2" id="KW-1185">Reference proteome</keyword>
<name>A0A9N9LPR3_9HELO</name>
<comment type="caution">
    <text evidence="1">The sequence shown here is derived from an EMBL/GenBank/DDBJ whole genome shotgun (WGS) entry which is preliminary data.</text>
</comment>
<dbReference type="EMBL" id="CAJVRM010000165">
    <property type="protein sequence ID" value="CAG8976194.1"/>
    <property type="molecule type" value="Genomic_DNA"/>
</dbReference>
<sequence>MHQPEIHLFGRARPDGTVELPNFSVPTLPGISKRYTNGNSPTYLFITRKGYIGLGPLKTQLGDEVYILRGGKPSFILCKAVFRKVLRGIQCIGDSNRQCFEVIGDCYAHGLMDGGAFEFGQERFNRRTHVFVGSLAGHPSRRRDILSTNTHYAKYRPIEIGNEKAIVSQDGSLEGSLMGLNIDEGLRESLSTNRKSEGFHIPMSGMQQKQFSVLKVKALNLLIKGDEQSMRGIEEGSQFQPVLRQFYLV</sequence>
<gene>
    <name evidence="1" type="ORF">HYALB_00009507</name>
</gene>
<organism evidence="1 2">
    <name type="scientific">Hymenoscyphus albidus</name>
    <dbReference type="NCBI Taxonomy" id="595503"/>
    <lineage>
        <taxon>Eukaryota</taxon>
        <taxon>Fungi</taxon>
        <taxon>Dikarya</taxon>
        <taxon>Ascomycota</taxon>
        <taxon>Pezizomycotina</taxon>
        <taxon>Leotiomycetes</taxon>
        <taxon>Helotiales</taxon>
        <taxon>Helotiaceae</taxon>
        <taxon>Hymenoscyphus</taxon>
    </lineage>
</organism>
<evidence type="ECO:0000313" key="1">
    <source>
        <dbReference type="EMBL" id="CAG8976194.1"/>
    </source>
</evidence>
<dbReference type="AlphaFoldDB" id="A0A9N9LPR3"/>
<dbReference type="OrthoDB" id="2157530at2759"/>
<proteinExistence type="predicted"/>